<dbReference type="Proteomes" id="UP000737402">
    <property type="component" value="Unassembled WGS sequence"/>
</dbReference>
<sequence>MDIKGWSLKEKIGQMFIIAFGGEEMTPELKRAIVELNVGGVILFQRNLKNIDKVVKLNRDIQMLAKAKGRPPLWISIDQEGGGISYLWEGMVLSPGNMLIGASENEGNAYDAAYIMGVQLKKLGFNMNFAPDIDINNNPRNPVIGARSFGENPQKVSRLGEKTIQGYCSAGILAVGKHYPGHGDTELDSHLSLPKVEKNLDELEQFELLPFIENIKSGMEAVMTAHILFPKLDDEYPATLSSYFLKKLLRDRYDFDGLILTDSMEMHAISKFYGREEGTVKAVQAGADIILACGKDVVTQELMIDAVEQAVRKGVLKEETIQLAVDRVMRFKEKWIGDGGVEDIDLHSLTQKSYEDNMLRIAKEGITLQFDNSGVLPLTMEEKVKVISQRTYNDENYVGDRKSIVHKIFHENRYDVTFLEGSCPSDTEVERLPETVEKDQYVLLLVNERRALPHSWVDLYEKLSAKSGKVIVVSLWNPQIVEHFPESMSTYITTYSYTHQVMEALKGLLEGHHPFKGKSPVRLLERKATSCGQVPSKGGTELEEI</sequence>
<name>A0ABS2NW37_9BACI</name>
<evidence type="ECO:0000256" key="3">
    <source>
        <dbReference type="ARBA" id="ARBA00023295"/>
    </source>
</evidence>
<dbReference type="NCBIfam" id="NF003740">
    <property type="entry name" value="PRK05337.1"/>
    <property type="match status" value="1"/>
</dbReference>
<dbReference type="InterPro" id="IPR001764">
    <property type="entry name" value="Glyco_hydro_3_N"/>
</dbReference>
<gene>
    <name evidence="5" type="ORF">JOC95_000297</name>
</gene>
<evidence type="ECO:0000313" key="5">
    <source>
        <dbReference type="EMBL" id="MBM7618455.1"/>
    </source>
</evidence>
<dbReference type="Gene3D" id="3.40.50.1700">
    <property type="entry name" value="Glycoside hydrolase family 3 C-terminal domain"/>
    <property type="match status" value="1"/>
</dbReference>
<protein>
    <submittedName>
        <fullName evidence="5">Beta-N-acetylhexosaminidase</fullName>
        <ecNumber evidence="5">3.2.1.52</ecNumber>
    </submittedName>
</protein>
<dbReference type="Gene3D" id="3.20.20.300">
    <property type="entry name" value="Glycoside hydrolase, family 3, N-terminal domain"/>
    <property type="match status" value="1"/>
</dbReference>
<comment type="caution">
    <text evidence="5">The sequence shown here is derived from an EMBL/GenBank/DDBJ whole genome shotgun (WGS) entry which is preliminary data.</text>
</comment>
<evidence type="ECO:0000256" key="1">
    <source>
        <dbReference type="ARBA" id="ARBA00005336"/>
    </source>
</evidence>
<organism evidence="5 6">
    <name type="scientific">Sutcliffiella tianshenii</name>
    <dbReference type="NCBI Taxonomy" id="1463404"/>
    <lineage>
        <taxon>Bacteria</taxon>
        <taxon>Bacillati</taxon>
        <taxon>Bacillota</taxon>
        <taxon>Bacilli</taxon>
        <taxon>Bacillales</taxon>
        <taxon>Bacillaceae</taxon>
        <taxon>Sutcliffiella</taxon>
    </lineage>
</organism>
<keyword evidence="2 5" id="KW-0378">Hydrolase</keyword>
<evidence type="ECO:0000313" key="6">
    <source>
        <dbReference type="Proteomes" id="UP000737402"/>
    </source>
</evidence>
<dbReference type="InterPro" id="IPR050226">
    <property type="entry name" value="NagZ_Beta-hexosaminidase"/>
</dbReference>
<feature type="domain" description="Glycoside hydrolase family 3 N-terminal" evidence="4">
    <location>
        <begin position="8"/>
        <end position="330"/>
    </location>
</feature>
<evidence type="ECO:0000259" key="4">
    <source>
        <dbReference type="Pfam" id="PF00933"/>
    </source>
</evidence>
<dbReference type="GO" id="GO:0004563">
    <property type="term" value="F:beta-N-acetylhexosaminidase activity"/>
    <property type="evidence" value="ECO:0007669"/>
    <property type="project" value="UniProtKB-EC"/>
</dbReference>
<reference evidence="5 6" key="1">
    <citation type="submission" date="2021-01" db="EMBL/GenBank/DDBJ databases">
        <title>Genomic Encyclopedia of Type Strains, Phase IV (KMG-IV): sequencing the most valuable type-strain genomes for metagenomic binning, comparative biology and taxonomic classification.</title>
        <authorList>
            <person name="Goeker M."/>
        </authorList>
    </citation>
    <scope>NUCLEOTIDE SEQUENCE [LARGE SCALE GENOMIC DNA]</scope>
    <source>
        <strain evidence="5 6">DSM 25879</strain>
    </source>
</reference>
<dbReference type="EMBL" id="JAFBED010000001">
    <property type="protein sequence ID" value="MBM7618455.1"/>
    <property type="molecule type" value="Genomic_DNA"/>
</dbReference>
<dbReference type="InterPro" id="IPR036962">
    <property type="entry name" value="Glyco_hydro_3_N_sf"/>
</dbReference>
<dbReference type="SUPFAM" id="SSF51445">
    <property type="entry name" value="(Trans)glycosidases"/>
    <property type="match status" value="1"/>
</dbReference>
<comment type="similarity">
    <text evidence="1">Belongs to the glycosyl hydrolase 3 family.</text>
</comment>
<keyword evidence="3 5" id="KW-0326">Glycosidase</keyword>
<dbReference type="PANTHER" id="PTHR30480:SF16">
    <property type="entry name" value="GLYCOSIDE HYDROLASE FAMILY 3 DOMAIN PROTEIN"/>
    <property type="match status" value="1"/>
</dbReference>
<dbReference type="RefSeq" id="WP_204412734.1">
    <property type="nucleotide sequence ID" value="NZ_JAFBED010000001.1"/>
</dbReference>
<dbReference type="InterPro" id="IPR036881">
    <property type="entry name" value="Glyco_hydro_3_C_sf"/>
</dbReference>
<dbReference type="PANTHER" id="PTHR30480">
    <property type="entry name" value="BETA-HEXOSAMINIDASE-RELATED"/>
    <property type="match status" value="1"/>
</dbReference>
<proteinExistence type="inferred from homology"/>
<dbReference type="Pfam" id="PF00933">
    <property type="entry name" value="Glyco_hydro_3"/>
    <property type="match status" value="1"/>
</dbReference>
<keyword evidence="6" id="KW-1185">Reference proteome</keyword>
<accession>A0ABS2NW37</accession>
<dbReference type="InterPro" id="IPR017853">
    <property type="entry name" value="GH"/>
</dbReference>
<evidence type="ECO:0000256" key="2">
    <source>
        <dbReference type="ARBA" id="ARBA00022801"/>
    </source>
</evidence>
<dbReference type="EC" id="3.2.1.52" evidence="5"/>